<feature type="transmembrane region" description="Helical" evidence="5">
    <location>
        <begin position="132"/>
        <end position="150"/>
    </location>
</feature>
<dbReference type="InterPro" id="IPR003339">
    <property type="entry name" value="ABC/ECF_trnsptr_transmembrane"/>
</dbReference>
<evidence type="ECO:0000256" key="5">
    <source>
        <dbReference type="SAM" id="Phobius"/>
    </source>
</evidence>
<evidence type="ECO:0000256" key="3">
    <source>
        <dbReference type="ARBA" id="ARBA00022989"/>
    </source>
</evidence>
<dbReference type="OrthoDB" id="509049at2"/>
<sequence length="197" mass="20566">MIALYRPGSSVLHRMPAATKLVGFAIVALVVTLGAREPGTLAAAGISVCIAFAAAGRGLRHLGRVLVGYRWVIVLTLAPQLFFLPPVDALTNTGRVLAVILLAGVVTETTATIDLLDAIVRAARPLRRLIDPDVLALMLTIALGTVPLIADFARRVGDAHRARGIRPAARTTAVPLLVLSAQHADDLADALAARGIA</sequence>
<feature type="transmembrane region" description="Helical" evidence="5">
    <location>
        <begin position="41"/>
        <end position="59"/>
    </location>
</feature>
<dbReference type="PANTHER" id="PTHR33514">
    <property type="entry name" value="PROTEIN ABCI12, CHLOROPLASTIC"/>
    <property type="match status" value="1"/>
</dbReference>
<reference evidence="6 9" key="2">
    <citation type="submission" date="2020-07" db="EMBL/GenBank/DDBJ databases">
        <title>Sequencing the genomes of 1000 actinobacteria strains.</title>
        <authorList>
            <person name="Klenk H.-P."/>
        </authorList>
    </citation>
    <scope>NUCLEOTIDE SEQUENCE [LARGE SCALE GENOMIC DNA]</scope>
    <source>
        <strain evidence="6 9">DSM 23870</strain>
    </source>
</reference>
<dbReference type="Proteomes" id="UP000581087">
    <property type="component" value="Unassembled WGS sequence"/>
</dbReference>
<dbReference type="EMBL" id="JACCBI010000001">
    <property type="protein sequence ID" value="NYD67410.1"/>
    <property type="molecule type" value="Genomic_DNA"/>
</dbReference>
<evidence type="ECO:0000256" key="1">
    <source>
        <dbReference type="ARBA" id="ARBA00004141"/>
    </source>
</evidence>
<proteinExistence type="predicted"/>
<evidence type="ECO:0000256" key="4">
    <source>
        <dbReference type="ARBA" id="ARBA00023136"/>
    </source>
</evidence>
<evidence type="ECO:0000313" key="6">
    <source>
        <dbReference type="EMBL" id="NYD67410.1"/>
    </source>
</evidence>
<name>A0A4Q2M4G0_9MICO</name>
<dbReference type="PANTHER" id="PTHR33514:SF13">
    <property type="entry name" value="PROTEIN ABCI12, CHLOROPLASTIC"/>
    <property type="match status" value="1"/>
</dbReference>
<comment type="subcellular location">
    <subcellularLocation>
        <location evidence="1">Membrane</location>
        <topology evidence="1">Multi-pass membrane protein</topology>
    </subcellularLocation>
</comment>
<dbReference type="EMBL" id="SDPM01000003">
    <property type="protein sequence ID" value="RXZ86769.1"/>
    <property type="molecule type" value="Genomic_DNA"/>
</dbReference>
<keyword evidence="8" id="KW-1185">Reference proteome</keyword>
<feature type="transmembrane region" description="Helical" evidence="5">
    <location>
        <begin position="12"/>
        <end position="35"/>
    </location>
</feature>
<feature type="transmembrane region" description="Helical" evidence="5">
    <location>
        <begin position="96"/>
        <end position="120"/>
    </location>
</feature>
<evidence type="ECO:0000256" key="2">
    <source>
        <dbReference type="ARBA" id="ARBA00022692"/>
    </source>
</evidence>
<evidence type="ECO:0000313" key="8">
    <source>
        <dbReference type="Proteomes" id="UP000292686"/>
    </source>
</evidence>
<gene>
    <name evidence="6" type="ORF">BJ972_001929</name>
    <name evidence="7" type="ORF">ESP50_06790</name>
</gene>
<evidence type="ECO:0000313" key="9">
    <source>
        <dbReference type="Proteomes" id="UP000581087"/>
    </source>
</evidence>
<accession>A0A4Q2M4G0</accession>
<keyword evidence="3 5" id="KW-1133">Transmembrane helix</keyword>
<dbReference type="Pfam" id="PF02361">
    <property type="entry name" value="CbiQ"/>
    <property type="match status" value="1"/>
</dbReference>
<dbReference type="AlphaFoldDB" id="A0A4Q2M4G0"/>
<dbReference type="GO" id="GO:0005886">
    <property type="term" value="C:plasma membrane"/>
    <property type="evidence" value="ECO:0007669"/>
    <property type="project" value="TreeGrafter"/>
</dbReference>
<reference evidence="7 8" key="1">
    <citation type="submission" date="2019-01" db="EMBL/GenBank/DDBJ databases">
        <title>Agromyces.</title>
        <authorList>
            <person name="Li J."/>
        </authorList>
    </citation>
    <scope>NUCLEOTIDE SEQUENCE [LARGE SCALE GENOMIC DNA]</scope>
    <source>
        <strain evidence="7 8">DSM 23870</strain>
    </source>
</reference>
<protein>
    <submittedName>
        <fullName evidence="6">Biotin transport system permease protein</fullName>
    </submittedName>
    <submittedName>
        <fullName evidence="7">Energy-coupling factor transporter transmembrane protein EcfT</fullName>
    </submittedName>
</protein>
<keyword evidence="2 5" id="KW-0812">Transmembrane</keyword>
<comment type="caution">
    <text evidence="7">The sequence shown here is derived from an EMBL/GenBank/DDBJ whole genome shotgun (WGS) entry which is preliminary data.</text>
</comment>
<keyword evidence="4 5" id="KW-0472">Membrane</keyword>
<dbReference type="Proteomes" id="UP000292686">
    <property type="component" value="Unassembled WGS sequence"/>
</dbReference>
<organism evidence="7 8">
    <name type="scientific">Agromyces atrinae</name>
    <dbReference type="NCBI Taxonomy" id="592376"/>
    <lineage>
        <taxon>Bacteria</taxon>
        <taxon>Bacillati</taxon>
        <taxon>Actinomycetota</taxon>
        <taxon>Actinomycetes</taxon>
        <taxon>Micrococcales</taxon>
        <taxon>Microbacteriaceae</taxon>
        <taxon>Agromyces</taxon>
    </lineage>
</organism>
<evidence type="ECO:0000313" key="7">
    <source>
        <dbReference type="EMBL" id="RXZ86769.1"/>
    </source>
</evidence>
<dbReference type="RefSeq" id="WP_129173433.1">
    <property type="nucleotide sequence ID" value="NZ_JACCBI010000001.1"/>
</dbReference>
<dbReference type="CDD" id="cd16914">
    <property type="entry name" value="EcfT"/>
    <property type="match status" value="1"/>
</dbReference>
<feature type="transmembrane region" description="Helical" evidence="5">
    <location>
        <begin position="66"/>
        <end position="84"/>
    </location>
</feature>